<dbReference type="CDD" id="cd05403">
    <property type="entry name" value="NT_KNTase_like"/>
    <property type="match status" value="1"/>
</dbReference>
<dbReference type="EMBL" id="BART01011473">
    <property type="protein sequence ID" value="GAG85554.1"/>
    <property type="molecule type" value="Genomic_DNA"/>
</dbReference>
<dbReference type="AlphaFoldDB" id="X1ARS9"/>
<gene>
    <name evidence="2" type="ORF">S01H4_24434</name>
</gene>
<dbReference type="InterPro" id="IPR002934">
    <property type="entry name" value="Polymerase_NTP_transf_dom"/>
</dbReference>
<proteinExistence type="predicted"/>
<dbReference type="SUPFAM" id="SSF81301">
    <property type="entry name" value="Nucleotidyltransferase"/>
    <property type="match status" value="1"/>
</dbReference>
<dbReference type="Pfam" id="PF01909">
    <property type="entry name" value="NTP_transf_2"/>
    <property type="match status" value="1"/>
</dbReference>
<evidence type="ECO:0000259" key="1">
    <source>
        <dbReference type="Pfam" id="PF01909"/>
    </source>
</evidence>
<dbReference type="GO" id="GO:0016779">
    <property type="term" value="F:nucleotidyltransferase activity"/>
    <property type="evidence" value="ECO:0007669"/>
    <property type="project" value="InterPro"/>
</dbReference>
<dbReference type="InterPro" id="IPR052548">
    <property type="entry name" value="Type_VII_TA_antitoxin"/>
</dbReference>
<dbReference type="Gene3D" id="3.30.460.10">
    <property type="entry name" value="Beta Polymerase, domain 2"/>
    <property type="match status" value="1"/>
</dbReference>
<comment type="caution">
    <text evidence="2">The sequence shown here is derived from an EMBL/GenBank/DDBJ whole genome shotgun (WGS) entry which is preliminary data.</text>
</comment>
<dbReference type="PANTHER" id="PTHR33933">
    <property type="entry name" value="NUCLEOTIDYLTRANSFERASE"/>
    <property type="match status" value="1"/>
</dbReference>
<name>X1ARS9_9ZZZZ</name>
<accession>X1ARS9</accession>
<feature type="domain" description="Polymerase nucleotidyl transferase" evidence="1">
    <location>
        <begin position="7"/>
        <end position="66"/>
    </location>
</feature>
<dbReference type="PANTHER" id="PTHR33933:SF1">
    <property type="entry name" value="PROTEIN ADENYLYLTRANSFERASE MNTA-RELATED"/>
    <property type="match status" value="1"/>
</dbReference>
<protein>
    <recommendedName>
        <fullName evidence="1">Polymerase nucleotidyl transferase domain-containing protein</fullName>
    </recommendedName>
</protein>
<reference evidence="2" key="1">
    <citation type="journal article" date="2014" name="Front. Microbiol.">
        <title>High frequency of phylogenetically diverse reductive dehalogenase-homologous genes in deep subseafloor sedimentary metagenomes.</title>
        <authorList>
            <person name="Kawai M."/>
            <person name="Futagami T."/>
            <person name="Toyoda A."/>
            <person name="Takaki Y."/>
            <person name="Nishi S."/>
            <person name="Hori S."/>
            <person name="Arai W."/>
            <person name="Tsubouchi T."/>
            <person name="Morono Y."/>
            <person name="Uchiyama I."/>
            <person name="Ito T."/>
            <person name="Fujiyama A."/>
            <person name="Inagaki F."/>
            <person name="Takami H."/>
        </authorList>
    </citation>
    <scope>NUCLEOTIDE SEQUENCE</scope>
    <source>
        <strain evidence="2">Expedition CK06-06</strain>
    </source>
</reference>
<evidence type="ECO:0000313" key="2">
    <source>
        <dbReference type="EMBL" id="GAG85554.1"/>
    </source>
</evidence>
<sequence>MMRERLLKRVKSALSETFGRRLKGVVLYGSEARGESAPDSDIDFLVLLEGPLKEPNDSWACINAVYPLVLESGRPIHAEPVDAAEYEAGEFPLYENAKREGVSL</sequence>
<dbReference type="InterPro" id="IPR043519">
    <property type="entry name" value="NT_sf"/>
</dbReference>
<organism evidence="2">
    <name type="scientific">marine sediment metagenome</name>
    <dbReference type="NCBI Taxonomy" id="412755"/>
    <lineage>
        <taxon>unclassified sequences</taxon>
        <taxon>metagenomes</taxon>
        <taxon>ecological metagenomes</taxon>
    </lineage>
</organism>